<keyword evidence="2" id="KW-1185">Reference proteome</keyword>
<proteinExistence type="predicted"/>
<sequence>MIRKLKIAHDQAVEQRAAAMVTMKAILVHAPDTLRQETSGKTQISLARHLAALRPRRLEQPEDALRHTLQTLAKRSQYLDAEAKELTKMIGGLVQQAAPQLLEPFGIGV</sequence>
<organism evidence="1 2">
    <name type="scientific">Streptomyces sp. 900105245</name>
    <dbReference type="NCBI Taxonomy" id="3154379"/>
    <lineage>
        <taxon>Bacteria</taxon>
        <taxon>Bacillati</taxon>
        <taxon>Actinomycetota</taxon>
        <taxon>Actinomycetes</taxon>
        <taxon>Kitasatosporales</taxon>
        <taxon>Streptomycetaceae</taxon>
        <taxon>Streptomyces</taxon>
    </lineage>
</organism>
<accession>A0ABV1ULR5</accession>
<evidence type="ECO:0000313" key="2">
    <source>
        <dbReference type="Proteomes" id="UP001470023"/>
    </source>
</evidence>
<reference evidence="1 2" key="1">
    <citation type="submission" date="2024-06" db="EMBL/GenBank/DDBJ databases">
        <title>The Natural Products Discovery Center: Release of the First 8490 Sequenced Strains for Exploring Actinobacteria Biosynthetic Diversity.</title>
        <authorList>
            <person name="Kalkreuter E."/>
            <person name="Kautsar S.A."/>
            <person name="Yang D."/>
            <person name="Bader C.D."/>
            <person name="Teijaro C.N."/>
            <person name="Fluegel L."/>
            <person name="Davis C.M."/>
            <person name="Simpson J.R."/>
            <person name="Lauterbach L."/>
            <person name="Steele A.D."/>
            <person name="Gui C."/>
            <person name="Meng S."/>
            <person name="Li G."/>
            <person name="Viehrig K."/>
            <person name="Ye F."/>
            <person name="Su P."/>
            <person name="Kiefer A.F."/>
            <person name="Nichols A."/>
            <person name="Cepeda A.J."/>
            <person name="Yan W."/>
            <person name="Fan B."/>
            <person name="Jiang Y."/>
            <person name="Adhikari A."/>
            <person name="Zheng C.-J."/>
            <person name="Schuster L."/>
            <person name="Cowan T.M."/>
            <person name="Smanski M.J."/>
            <person name="Chevrette M.G."/>
            <person name="De Carvalho L.P.S."/>
            <person name="Shen B."/>
        </authorList>
    </citation>
    <scope>NUCLEOTIDE SEQUENCE [LARGE SCALE GENOMIC DNA]</scope>
    <source>
        <strain evidence="1 2">NPDC001166</strain>
    </source>
</reference>
<evidence type="ECO:0000313" key="1">
    <source>
        <dbReference type="EMBL" id="MER6434679.1"/>
    </source>
</evidence>
<feature type="non-terminal residue" evidence="1">
    <location>
        <position position="109"/>
    </location>
</feature>
<comment type="caution">
    <text evidence="1">The sequence shown here is derived from an EMBL/GenBank/DDBJ whole genome shotgun (WGS) entry which is preliminary data.</text>
</comment>
<gene>
    <name evidence="1" type="ORF">ABT272_45335</name>
</gene>
<name>A0ABV1ULR5_9ACTN</name>
<protein>
    <submittedName>
        <fullName evidence="1">IS110 family transposase</fullName>
    </submittedName>
</protein>
<dbReference type="Proteomes" id="UP001470023">
    <property type="component" value="Unassembled WGS sequence"/>
</dbReference>
<dbReference type="EMBL" id="JBEPAZ010000173">
    <property type="protein sequence ID" value="MER6434679.1"/>
    <property type="molecule type" value="Genomic_DNA"/>
</dbReference>